<dbReference type="AlphaFoldDB" id="F0Y9I7"/>
<evidence type="ECO:0000256" key="2">
    <source>
        <dbReference type="ARBA" id="ARBA00007336"/>
    </source>
</evidence>
<dbReference type="GO" id="GO:0030687">
    <property type="term" value="C:preribosome, large subunit precursor"/>
    <property type="evidence" value="ECO:0007669"/>
    <property type="project" value="TreeGrafter"/>
</dbReference>
<comment type="subcellular location">
    <subcellularLocation>
        <location evidence="1">Nucleus</location>
        <location evidence="1">Nucleolus</location>
    </subcellularLocation>
</comment>
<keyword evidence="4" id="KW-0175">Coiled coil</keyword>
<dbReference type="InParanoid" id="F0Y9I7"/>
<dbReference type="RefSeq" id="XP_009036974.1">
    <property type="nucleotide sequence ID" value="XM_009038726.1"/>
</dbReference>
<dbReference type="GeneID" id="20220192"/>
<evidence type="ECO:0000313" key="7">
    <source>
        <dbReference type="EMBL" id="EGB08243.1"/>
    </source>
</evidence>
<evidence type="ECO:0000313" key="8">
    <source>
        <dbReference type="Proteomes" id="UP000002729"/>
    </source>
</evidence>
<dbReference type="KEGG" id="aaf:AURANDRAFT_26344"/>
<keyword evidence="8" id="KW-1185">Reference proteome</keyword>
<gene>
    <name evidence="7" type="ORF">AURANDRAFT_26344</name>
</gene>
<evidence type="ECO:0000256" key="4">
    <source>
        <dbReference type="ARBA" id="ARBA00023054"/>
    </source>
</evidence>
<dbReference type="InterPro" id="IPR008610">
    <property type="entry name" value="Ebp2"/>
</dbReference>
<feature type="compositionally biased region" description="Basic and acidic residues" evidence="6">
    <location>
        <begin position="236"/>
        <end position="246"/>
    </location>
</feature>
<dbReference type="eggNOG" id="KOG3080">
    <property type="taxonomic scope" value="Eukaryota"/>
</dbReference>
<evidence type="ECO:0000256" key="3">
    <source>
        <dbReference type="ARBA" id="ARBA00022517"/>
    </source>
</evidence>
<feature type="compositionally biased region" description="Basic and acidic residues" evidence="6">
    <location>
        <begin position="170"/>
        <end position="191"/>
    </location>
</feature>
<dbReference type="FunCoup" id="F0Y9I7">
    <property type="interactions" value="24"/>
</dbReference>
<evidence type="ECO:0000256" key="6">
    <source>
        <dbReference type="SAM" id="MobiDB-lite"/>
    </source>
</evidence>
<feature type="compositionally biased region" description="Acidic residues" evidence="6">
    <location>
        <begin position="11"/>
        <end position="21"/>
    </location>
</feature>
<dbReference type="PANTHER" id="PTHR13028:SF0">
    <property type="entry name" value="RRNA-PROCESSING PROTEIN EBP2-RELATED"/>
    <property type="match status" value="1"/>
</dbReference>
<name>F0Y9I7_AURAN</name>
<feature type="region of interest" description="Disordered" evidence="6">
    <location>
        <begin position="169"/>
        <end position="275"/>
    </location>
</feature>
<evidence type="ECO:0008006" key="9">
    <source>
        <dbReference type="Google" id="ProtNLM"/>
    </source>
</evidence>
<dbReference type="GO" id="GO:0006364">
    <property type="term" value="P:rRNA processing"/>
    <property type="evidence" value="ECO:0007669"/>
    <property type="project" value="TreeGrafter"/>
</dbReference>
<keyword evidence="5" id="KW-0539">Nucleus</keyword>
<dbReference type="Pfam" id="PF05890">
    <property type="entry name" value="Ebp2"/>
    <property type="match status" value="1"/>
</dbReference>
<reference evidence="7 8" key="1">
    <citation type="journal article" date="2011" name="Proc. Natl. Acad. Sci. U.S.A.">
        <title>Niche of harmful alga Aureococcus anophagefferens revealed through ecogenomics.</title>
        <authorList>
            <person name="Gobler C.J."/>
            <person name="Berry D.L."/>
            <person name="Dyhrman S.T."/>
            <person name="Wilhelm S.W."/>
            <person name="Salamov A."/>
            <person name="Lobanov A.V."/>
            <person name="Zhang Y."/>
            <person name="Collier J.L."/>
            <person name="Wurch L.L."/>
            <person name="Kustka A.B."/>
            <person name="Dill B.D."/>
            <person name="Shah M."/>
            <person name="VerBerkmoes N.C."/>
            <person name="Kuo A."/>
            <person name="Terry A."/>
            <person name="Pangilinan J."/>
            <person name="Lindquist E.A."/>
            <person name="Lucas S."/>
            <person name="Paulsen I.T."/>
            <person name="Hattenrath-Lehmann T.K."/>
            <person name="Talmage S.C."/>
            <person name="Walker E.A."/>
            <person name="Koch F."/>
            <person name="Burson A.M."/>
            <person name="Marcoval M.A."/>
            <person name="Tang Y.Z."/>
            <person name="Lecleir G.R."/>
            <person name="Coyne K.J."/>
            <person name="Berg G.M."/>
            <person name="Bertrand E.M."/>
            <person name="Saito M.A."/>
            <person name="Gladyshev V.N."/>
            <person name="Grigoriev I.V."/>
        </authorList>
    </citation>
    <scope>NUCLEOTIDE SEQUENCE [LARGE SCALE GENOMIC DNA]</scope>
    <source>
        <strain evidence="8">CCMP 1984</strain>
    </source>
</reference>
<protein>
    <recommendedName>
        <fullName evidence="9">Eukaryotic rRNA processing</fullName>
    </recommendedName>
</protein>
<comment type="similarity">
    <text evidence="2">Belongs to the EBP2 family.</text>
</comment>
<evidence type="ECO:0000256" key="1">
    <source>
        <dbReference type="ARBA" id="ARBA00004604"/>
    </source>
</evidence>
<keyword evidence="3" id="KW-0690">Ribosome biogenesis</keyword>
<dbReference type="GO" id="GO:0042273">
    <property type="term" value="P:ribosomal large subunit biogenesis"/>
    <property type="evidence" value="ECO:0007669"/>
    <property type="project" value="TreeGrafter"/>
</dbReference>
<feature type="region of interest" description="Disordered" evidence="6">
    <location>
        <begin position="1"/>
        <end position="44"/>
    </location>
</feature>
<organism evidence="8">
    <name type="scientific">Aureococcus anophagefferens</name>
    <name type="common">Harmful bloom alga</name>
    <dbReference type="NCBI Taxonomy" id="44056"/>
    <lineage>
        <taxon>Eukaryota</taxon>
        <taxon>Sar</taxon>
        <taxon>Stramenopiles</taxon>
        <taxon>Ochrophyta</taxon>
        <taxon>Pelagophyceae</taxon>
        <taxon>Pelagomonadales</taxon>
        <taxon>Pelagomonadaceae</taxon>
        <taxon>Aureococcus</taxon>
    </lineage>
</organism>
<feature type="compositionally biased region" description="Basic residues" evidence="6">
    <location>
        <begin position="255"/>
        <end position="275"/>
    </location>
</feature>
<dbReference type="PANTHER" id="PTHR13028">
    <property type="entry name" value="RRNA PROCESSING PROTEIN EBNA1-BINDING PROTEIN-RELATED"/>
    <property type="match status" value="1"/>
</dbReference>
<dbReference type="EMBL" id="GL833128">
    <property type="protein sequence ID" value="EGB08243.1"/>
    <property type="molecule type" value="Genomic_DNA"/>
</dbReference>
<dbReference type="GO" id="GO:0005730">
    <property type="term" value="C:nucleolus"/>
    <property type="evidence" value="ECO:0007669"/>
    <property type="project" value="UniProtKB-SubCell"/>
</dbReference>
<sequence length="275" mass="29925">MKRAARPGEASDSDDSDDEDAAERRALAESRAGGGARAQLASARATAASDRAGLERAAKTILPGGAPWLETLVLTAPEPLSAATDDDLEREVAFYNMALGLVREGRDKLRALGEPYKRPKDFFCEMTKSDGHMAKVKENLLFQQKKMDAFEQRKRRQAEVKYAKALQAEKVAEKSAKKKAELREVEDWRKEAKQRRGGGLADGDGDDGPPRPGKSGKQKNKDKKWGYGGVQKGKKKSDARSIDDMKSFNPQRGKAGGKKRKGGGAKGGGAKKPRK</sequence>
<accession>F0Y9I7</accession>
<proteinExistence type="inferred from homology"/>
<evidence type="ECO:0000256" key="5">
    <source>
        <dbReference type="ARBA" id="ARBA00023242"/>
    </source>
</evidence>
<dbReference type="OrthoDB" id="443772at2759"/>
<dbReference type="Proteomes" id="UP000002729">
    <property type="component" value="Unassembled WGS sequence"/>
</dbReference>
<dbReference type="GO" id="GO:0034399">
    <property type="term" value="C:nuclear periphery"/>
    <property type="evidence" value="ECO:0007669"/>
    <property type="project" value="TreeGrafter"/>
</dbReference>
<dbReference type="OMA" id="RETMFHR"/>